<keyword evidence="3 4" id="KW-0274">FAD</keyword>
<evidence type="ECO:0000259" key="6">
    <source>
        <dbReference type="Pfam" id="PF02852"/>
    </source>
</evidence>
<dbReference type="STRING" id="570947.SAMN05421687_11727"/>
<feature type="binding site" evidence="4">
    <location>
        <position position="262"/>
    </location>
    <ligand>
        <name>NAD(+)</name>
        <dbReference type="ChEBI" id="CHEBI:57540"/>
    </ligand>
</feature>
<reference evidence="9" key="1">
    <citation type="submission" date="2017-01" db="EMBL/GenBank/DDBJ databases">
        <authorList>
            <person name="Varghese N."/>
            <person name="Submissions S."/>
        </authorList>
    </citation>
    <scope>NUCLEOTIDE SEQUENCE [LARGE SCALE GENOMIC DNA]</scope>
    <source>
        <strain evidence="9">DSM 23127</strain>
    </source>
</reference>
<gene>
    <name evidence="8" type="ORF">SAMN05421687_11727</name>
</gene>
<dbReference type="SUPFAM" id="SSF51905">
    <property type="entry name" value="FAD/NAD(P)-binding domain"/>
    <property type="match status" value="1"/>
</dbReference>
<keyword evidence="4" id="KW-0520">NAD</keyword>
<protein>
    <submittedName>
        <fullName evidence="8">Glutathione reductase (NADPH)</fullName>
    </submittedName>
</protein>
<feature type="binding site" evidence="4">
    <location>
        <begin position="172"/>
        <end position="179"/>
    </location>
    <ligand>
        <name>NAD(+)</name>
        <dbReference type="ChEBI" id="CHEBI:57540"/>
    </ligand>
</feature>
<dbReference type="RefSeq" id="WP_076560790.1">
    <property type="nucleotide sequence ID" value="NZ_FTOC01000017.1"/>
</dbReference>
<keyword evidence="4" id="KW-0547">Nucleotide-binding</keyword>
<keyword evidence="2" id="KW-0285">Flavoprotein</keyword>
<dbReference type="GO" id="GO:0016491">
    <property type="term" value="F:oxidoreductase activity"/>
    <property type="evidence" value="ECO:0007669"/>
    <property type="project" value="InterPro"/>
</dbReference>
<dbReference type="GO" id="GO:0000166">
    <property type="term" value="F:nucleotide binding"/>
    <property type="evidence" value="ECO:0007669"/>
    <property type="project" value="UniProtKB-KW"/>
</dbReference>
<dbReference type="OrthoDB" id="9800167at2"/>
<organism evidence="8 9">
    <name type="scientific">Salimicrobium flavidum</name>
    <dbReference type="NCBI Taxonomy" id="570947"/>
    <lineage>
        <taxon>Bacteria</taxon>
        <taxon>Bacillati</taxon>
        <taxon>Bacillota</taxon>
        <taxon>Bacilli</taxon>
        <taxon>Bacillales</taxon>
        <taxon>Bacillaceae</taxon>
        <taxon>Salimicrobium</taxon>
    </lineage>
</organism>
<dbReference type="InterPro" id="IPR036188">
    <property type="entry name" value="FAD/NAD-bd_sf"/>
</dbReference>
<dbReference type="InterPro" id="IPR016156">
    <property type="entry name" value="FAD/NAD-linked_Rdtase_dimer_sf"/>
</dbReference>
<dbReference type="PRINTS" id="PR00411">
    <property type="entry name" value="PNDRDTASEI"/>
</dbReference>
<sequence>MTNKYDLIVIGTGSGGSITAAKCNQAGWRVAMIDDRSYGGTCALRGCDPKKVLHGAAELYDWHKRMKGSGIPGGVTIDWPELMAFKKTFTDDVPDKKEKALNKKGMDTYHGKASFINDRQLRIEDEVLEGKYILIATGATPTPLSIPGEAYMTHSDEFLELDRLPETIVFVGGGYISFEFAHIAARAGAKVHIIHRGERPLKHFDSDLVDSLLQKSEDIGIEVHEEHSVEAIEKENDSLVVRTHTKGEEISFSADMVVHGAGRVPALDLDLEQGNVDSTNDGVSVNGYLQSVTNPRVYAAGDAASTSGLPLTPVASMESHITASNILKGNHKEVEYPPMPSVVFTVPKLASVGMTEKEAYASGRDIDVKHQTVDGWFTYKRTNETHTGFKILVDNDKDQVVGAHLISEEADELINHFATAIRFGIPAKEMKQMMYAYPTEASDIAHML</sequence>
<dbReference type="PANTHER" id="PTHR43014:SF5">
    <property type="entry name" value="GLUTATHIONE REDUCTASE (NADPH)"/>
    <property type="match status" value="1"/>
</dbReference>
<keyword evidence="9" id="KW-1185">Reference proteome</keyword>
<proteinExistence type="inferred from homology"/>
<feature type="disulfide bond" description="Redox-active" evidence="5">
    <location>
        <begin position="42"/>
        <end position="47"/>
    </location>
</feature>
<dbReference type="InterPro" id="IPR004099">
    <property type="entry name" value="Pyr_nucl-diS_OxRdtase_dimer"/>
</dbReference>
<dbReference type="Pfam" id="PF07992">
    <property type="entry name" value="Pyr_redox_2"/>
    <property type="match status" value="1"/>
</dbReference>
<dbReference type="InterPro" id="IPR001100">
    <property type="entry name" value="Pyr_nuc-diS_OxRdtase"/>
</dbReference>
<dbReference type="Gene3D" id="3.30.390.30">
    <property type="match status" value="1"/>
</dbReference>
<evidence type="ECO:0000256" key="5">
    <source>
        <dbReference type="PIRSR" id="PIRSR000350-4"/>
    </source>
</evidence>
<evidence type="ECO:0000256" key="3">
    <source>
        <dbReference type="ARBA" id="ARBA00022827"/>
    </source>
</evidence>
<dbReference type="Pfam" id="PF02852">
    <property type="entry name" value="Pyr_redox_dim"/>
    <property type="match status" value="1"/>
</dbReference>
<evidence type="ECO:0000313" key="8">
    <source>
        <dbReference type="EMBL" id="SIS64594.1"/>
    </source>
</evidence>
<feature type="binding site" evidence="4">
    <location>
        <position position="51"/>
    </location>
    <ligand>
        <name>FAD</name>
        <dbReference type="ChEBI" id="CHEBI:57692"/>
    </ligand>
</feature>
<comment type="cofactor">
    <cofactor evidence="4">
        <name>FAD</name>
        <dbReference type="ChEBI" id="CHEBI:57692"/>
    </cofactor>
    <text evidence="4">Binds 1 FAD per subunit.</text>
</comment>
<dbReference type="EMBL" id="FTOC01000017">
    <property type="protein sequence ID" value="SIS64594.1"/>
    <property type="molecule type" value="Genomic_DNA"/>
</dbReference>
<dbReference type="PIRSF" id="PIRSF000350">
    <property type="entry name" value="Mercury_reductase_MerA"/>
    <property type="match status" value="1"/>
</dbReference>
<evidence type="ECO:0000313" key="9">
    <source>
        <dbReference type="Proteomes" id="UP000187608"/>
    </source>
</evidence>
<dbReference type="Gene3D" id="3.50.50.60">
    <property type="entry name" value="FAD/NAD(P)-binding domain"/>
    <property type="match status" value="2"/>
</dbReference>
<evidence type="ECO:0000259" key="7">
    <source>
        <dbReference type="Pfam" id="PF07992"/>
    </source>
</evidence>
<dbReference type="SUPFAM" id="SSF55424">
    <property type="entry name" value="FAD/NAD-linked reductases, dimerisation (C-terminal) domain"/>
    <property type="match status" value="1"/>
</dbReference>
<feature type="domain" description="FAD/NAD(P)-binding" evidence="7">
    <location>
        <begin position="5"/>
        <end position="318"/>
    </location>
</feature>
<dbReference type="Proteomes" id="UP000187608">
    <property type="component" value="Unassembled WGS sequence"/>
</dbReference>
<dbReference type="AlphaFoldDB" id="A0A1N7KSQ4"/>
<evidence type="ECO:0000256" key="1">
    <source>
        <dbReference type="ARBA" id="ARBA00007532"/>
    </source>
</evidence>
<feature type="binding site" evidence="4">
    <location>
        <position position="302"/>
    </location>
    <ligand>
        <name>FAD</name>
        <dbReference type="ChEBI" id="CHEBI:57692"/>
    </ligand>
</feature>
<dbReference type="InterPro" id="IPR023753">
    <property type="entry name" value="FAD/NAD-binding_dom"/>
</dbReference>
<evidence type="ECO:0000256" key="2">
    <source>
        <dbReference type="ARBA" id="ARBA00022630"/>
    </source>
</evidence>
<dbReference type="PRINTS" id="PR00368">
    <property type="entry name" value="FADPNR"/>
</dbReference>
<feature type="domain" description="Pyridine nucleotide-disulphide oxidoreductase dimerisation" evidence="6">
    <location>
        <begin position="339"/>
        <end position="444"/>
    </location>
</feature>
<evidence type="ECO:0000256" key="4">
    <source>
        <dbReference type="PIRSR" id="PIRSR000350-3"/>
    </source>
</evidence>
<name>A0A1N7KSQ4_9BACI</name>
<accession>A0A1N7KSQ4</accession>
<dbReference type="PANTHER" id="PTHR43014">
    <property type="entry name" value="MERCURIC REDUCTASE"/>
    <property type="match status" value="1"/>
</dbReference>
<comment type="similarity">
    <text evidence="1">Belongs to the class-I pyridine nucleotide-disulfide oxidoreductase family.</text>
</comment>